<evidence type="ECO:0000313" key="4">
    <source>
        <dbReference type="Proteomes" id="UP000464787"/>
    </source>
</evidence>
<dbReference type="Proteomes" id="UP000464787">
    <property type="component" value="Chromosome"/>
</dbReference>
<dbReference type="PANTHER" id="PTHR21198:SF7">
    <property type="entry name" value="ASPARTATE-GLUTAMATE RACEMASE FAMILY"/>
    <property type="match status" value="1"/>
</dbReference>
<name>A0A857J4J2_9BURK</name>
<dbReference type="EMBL" id="CP047650">
    <property type="protein sequence ID" value="QHI98716.1"/>
    <property type="molecule type" value="Genomic_DNA"/>
</dbReference>
<evidence type="ECO:0000256" key="2">
    <source>
        <dbReference type="ARBA" id="ARBA00023235"/>
    </source>
</evidence>
<sequence>MSGMQDAGVVGVLGGMGPLATVDFLRKVIDATPAQVDQDHVPVVTSSIPQVPDRTAAFQGRGESPLPALVASGQRLVRAGAGLIAIPCNTAHLWFEPLQQALGLPMLHLIDVALDEAVALVGPEARLGLLGTEATLASGLYTGRGHTGLRWLLPAQDEIARWVTPGIHAVKAGDVPGAAALLVQAAQALADRGAQAIVLGCTEIPLVLNNGNAPIPVVDATAALARRSVAWSLAQRAA</sequence>
<gene>
    <name evidence="3" type="ORF">GT347_12375</name>
</gene>
<evidence type="ECO:0000256" key="1">
    <source>
        <dbReference type="ARBA" id="ARBA00007847"/>
    </source>
</evidence>
<dbReference type="AlphaFoldDB" id="A0A857J4J2"/>
<dbReference type="GO" id="GO:0047661">
    <property type="term" value="F:amino-acid racemase activity"/>
    <property type="evidence" value="ECO:0007669"/>
    <property type="project" value="InterPro"/>
</dbReference>
<dbReference type="PROSITE" id="PS00924">
    <property type="entry name" value="ASP_GLU_RACEMASE_2"/>
    <property type="match status" value="1"/>
</dbReference>
<protein>
    <submittedName>
        <fullName evidence="3">Amino acid racemase</fullName>
        <ecNumber evidence="3">5.1.1.-</ecNumber>
    </submittedName>
</protein>
<dbReference type="PANTHER" id="PTHR21198">
    <property type="entry name" value="GLUTAMATE RACEMASE"/>
    <property type="match status" value="1"/>
</dbReference>
<accession>A0A857J4J2</accession>
<dbReference type="Gene3D" id="3.40.50.1860">
    <property type="match status" value="2"/>
</dbReference>
<dbReference type="Pfam" id="PF01177">
    <property type="entry name" value="Asp_Glu_race"/>
    <property type="match status" value="1"/>
</dbReference>
<reference evidence="3 4" key="1">
    <citation type="submission" date="2020-01" db="EMBL/GenBank/DDBJ databases">
        <title>Genome sequencing of strain KACC 21265.</title>
        <authorList>
            <person name="Heo J."/>
            <person name="Kim S.-J."/>
            <person name="Kim J.-S."/>
            <person name="Hong S.-B."/>
            <person name="Kwon S.-W."/>
        </authorList>
    </citation>
    <scope>NUCLEOTIDE SEQUENCE [LARGE SCALE GENOMIC DNA]</scope>
    <source>
        <strain evidence="3 4">KACC 21265</strain>
    </source>
</reference>
<dbReference type="InterPro" id="IPR015942">
    <property type="entry name" value="Asp/Glu/hydantoin_racemase"/>
</dbReference>
<comment type="similarity">
    <text evidence="1">Belongs to the aspartate/glutamate racemases family.</text>
</comment>
<dbReference type="NCBIfam" id="TIGR00035">
    <property type="entry name" value="asp_race"/>
    <property type="match status" value="1"/>
</dbReference>
<dbReference type="InterPro" id="IPR033134">
    <property type="entry name" value="Asp/Glu_racemase_AS_2"/>
</dbReference>
<dbReference type="PROSITE" id="PS00923">
    <property type="entry name" value="ASP_GLU_RACEMASE_1"/>
    <property type="match status" value="1"/>
</dbReference>
<organism evidence="3 4">
    <name type="scientific">Xylophilus rhododendri</name>
    <dbReference type="NCBI Taxonomy" id="2697032"/>
    <lineage>
        <taxon>Bacteria</taxon>
        <taxon>Pseudomonadati</taxon>
        <taxon>Pseudomonadota</taxon>
        <taxon>Betaproteobacteria</taxon>
        <taxon>Burkholderiales</taxon>
        <taxon>Xylophilus</taxon>
    </lineage>
</organism>
<dbReference type="SUPFAM" id="SSF53681">
    <property type="entry name" value="Aspartate/glutamate racemase"/>
    <property type="match status" value="2"/>
</dbReference>
<dbReference type="InterPro" id="IPR004380">
    <property type="entry name" value="Asp_race"/>
</dbReference>
<dbReference type="InterPro" id="IPR018187">
    <property type="entry name" value="Asp/Glu_racemase_AS_1"/>
</dbReference>
<keyword evidence="2 3" id="KW-0413">Isomerase</keyword>
<keyword evidence="4" id="KW-1185">Reference proteome</keyword>
<dbReference type="EC" id="5.1.1.-" evidence="3"/>
<proteinExistence type="inferred from homology"/>
<dbReference type="KEGG" id="xyk:GT347_12375"/>
<evidence type="ECO:0000313" key="3">
    <source>
        <dbReference type="EMBL" id="QHI98716.1"/>
    </source>
</evidence>
<dbReference type="InterPro" id="IPR001920">
    <property type="entry name" value="Asp/Glu_race"/>
</dbReference>